<accession>A0A182ST68</accession>
<feature type="compositionally biased region" description="Polar residues" evidence="1">
    <location>
        <begin position="1"/>
        <end position="18"/>
    </location>
</feature>
<evidence type="ECO:0008006" key="4">
    <source>
        <dbReference type="Google" id="ProtNLM"/>
    </source>
</evidence>
<dbReference type="AlphaFoldDB" id="A0A182ST68"/>
<evidence type="ECO:0000313" key="2">
    <source>
        <dbReference type="EnsemblMetazoa" id="AMAM012900-PA"/>
    </source>
</evidence>
<evidence type="ECO:0000256" key="1">
    <source>
        <dbReference type="SAM" id="MobiDB-lite"/>
    </source>
</evidence>
<dbReference type="Proteomes" id="UP000075901">
    <property type="component" value="Unassembled WGS sequence"/>
</dbReference>
<reference evidence="2" key="2">
    <citation type="submission" date="2020-05" db="UniProtKB">
        <authorList>
            <consortium name="EnsemblMetazoa"/>
        </authorList>
    </citation>
    <scope>IDENTIFICATION</scope>
    <source>
        <strain evidence="2">maculatus3</strain>
    </source>
</reference>
<dbReference type="VEuPathDB" id="VectorBase:AMAM012900"/>
<reference evidence="3" key="1">
    <citation type="submission" date="2013-09" db="EMBL/GenBank/DDBJ databases">
        <title>The Genome Sequence of Anopheles maculatus species B.</title>
        <authorList>
            <consortium name="The Broad Institute Genomics Platform"/>
            <person name="Neafsey D.E."/>
            <person name="Besansky N."/>
            <person name="Howell P."/>
            <person name="Walton C."/>
            <person name="Young S.K."/>
            <person name="Zeng Q."/>
            <person name="Gargeya S."/>
            <person name="Fitzgerald M."/>
            <person name="Haas B."/>
            <person name="Abouelleil A."/>
            <person name="Allen A.W."/>
            <person name="Alvarado L."/>
            <person name="Arachchi H.M."/>
            <person name="Berlin A.M."/>
            <person name="Chapman S.B."/>
            <person name="Gainer-Dewar J."/>
            <person name="Goldberg J."/>
            <person name="Griggs A."/>
            <person name="Gujja S."/>
            <person name="Hansen M."/>
            <person name="Howarth C."/>
            <person name="Imamovic A."/>
            <person name="Ireland A."/>
            <person name="Larimer J."/>
            <person name="McCowan C."/>
            <person name="Murphy C."/>
            <person name="Pearson M."/>
            <person name="Poon T.W."/>
            <person name="Priest M."/>
            <person name="Roberts A."/>
            <person name="Saif S."/>
            <person name="Shea T."/>
            <person name="Sisk P."/>
            <person name="Sykes S."/>
            <person name="Wortman J."/>
            <person name="Nusbaum C."/>
            <person name="Birren B."/>
        </authorList>
    </citation>
    <scope>NUCLEOTIDE SEQUENCE [LARGE SCALE GENOMIC DNA]</scope>
    <source>
        <strain evidence="3">maculatus3</strain>
    </source>
</reference>
<keyword evidence="3" id="KW-1185">Reference proteome</keyword>
<feature type="region of interest" description="Disordered" evidence="1">
    <location>
        <begin position="1"/>
        <end position="22"/>
    </location>
</feature>
<sequence length="276" mass="30441">MAINIGSSSQGAPYTAESSDPGPLDPLTYVLERSVAAPVRARIGAVEFVVSVSAAADPYFADTQGPLHQSSKGAYSGGMLLYLRGCDYCTQPLGDQSLGPWSMTTGRTGTVAQESSRAPSKSSNFDHELGKRSVALRLQLLAGATFARHDAFALDARSFRKYYPNMDPTQYLRAATSPPMAQRASAYASTAISSLLKAERLLPDSVDRLVPEGRDLLQRLLQPDPKDRLRSLLQLERIALYQHYRWEDVRNMKISPRDLFDDECLTEVEDVSFLEF</sequence>
<proteinExistence type="predicted"/>
<name>A0A182ST68_9DIPT</name>
<protein>
    <recommendedName>
        <fullName evidence="4">Protein kinase domain-containing protein</fullName>
    </recommendedName>
</protein>
<evidence type="ECO:0000313" key="3">
    <source>
        <dbReference type="Proteomes" id="UP000075901"/>
    </source>
</evidence>
<organism evidence="2 3">
    <name type="scientific">Anopheles maculatus</name>
    <dbReference type="NCBI Taxonomy" id="74869"/>
    <lineage>
        <taxon>Eukaryota</taxon>
        <taxon>Metazoa</taxon>
        <taxon>Ecdysozoa</taxon>
        <taxon>Arthropoda</taxon>
        <taxon>Hexapoda</taxon>
        <taxon>Insecta</taxon>
        <taxon>Pterygota</taxon>
        <taxon>Neoptera</taxon>
        <taxon>Endopterygota</taxon>
        <taxon>Diptera</taxon>
        <taxon>Nematocera</taxon>
        <taxon>Culicoidea</taxon>
        <taxon>Culicidae</taxon>
        <taxon>Anophelinae</taxon>
        <taxon>Anopheles</taxon>
        <taxon>Anopheles maculatus group</taxon>
    </lineage>
</organism>
<dbReference type="EnsemblMetazoa" id="AMAM012900-RA">
    <property type="protein sequence ID" value="AMAM012900-PA"/>
    <property type="gene ID" value="AMAM012900"/>
</dbReference>